<dbReference type="AlphaFoldDB" id="A0A2T5VEQ4"/>
<dbReference type="GO" id="GO:0016787">
    <property type="term" value="F:hydrolase activity"/>
    <property type="evidence" value="ECO:0007669"/>
    <property type="project" value="UniProtKB-KW"/>
</dbReference>
<protein>
    <submittedName>
        <fullName evidence="2">Cell wall hydrolase</fullName>
    </submittedName>
</protein>
<sequence>MSGLSALKISRVAGTCSRSVLLGLAIYFGFPETFAFQDTLSLMQREERSSTRWLAAIQATGETSSAQPTLTLASADAASGPSYQITTRTRNGRAAIVTGISADVYGRGIVQVPEEVRTNRASKGNRLVSVAPDRQMVDQSAGSVYYMGSLIGAEPRQSLPRVAFVQPQAMPQNRMVASANQATRSDGKPLNLNKMLMARAAAAAGFSSLSAYAPSAVEDTSLPFAALFGMPPGPTPEEEAVDRENPHWWVSNPLPANVILPKEQRCLAEAIYFEARGEPESGQAAVAQVVLNRVKNPAYPATICKVVYQNRTQRNSCQFSFACDGLPERIVSKESWEVAQRLAREIVAGKHWSEKIGASTHYHATYVRPRWARKMKRLGKIGRHVFYQTYGGGWG</sequence>
<proteinExistence type="predicted"/>
<dbReference type="InterPro" id="IPR011105">
    <property type="entry name" value="Cell_wall_hydrolase_SleB"/>
</dbReference>
<dbReference type="Pfam" id="PF07486">
    <property type="entry name" value="Hydrolase_2"/>
    <property type="match status" value="1"/>
</dbReference>
<evidence type="ECO:0000259" key="1">
    <source>
        <dbReference type="Pfam" id="PF07486"/>
    </source>
</evidence>
<dbReference type="RefSeq" id="WP_210203351.1">
    <property type="nucleotide sequence ID" value="NZ_QAYG01000001.1"/>
</dbReference>
<dbReference type="Gene3D" id="1.10.10.2520">
    <property type="entry name" value="Cell wall hydrolase SleB, domain 1"/>
    <property type="match status" value="1"/>
</dbReference>
<feature type="domain" description="Cell wall hydrolase SleB" evidence="1">
    <location>
        <begin position="277"/>
        <end position="387"/>
    </location>
</feature>
<reference evidence="2 3" key="1">
    <citation type="submission" date="2018-04" db="EMBL/GenBank/DDBJ databases">
        <title>Genomic Encyclopedia of Archaeal and Bacterial Type Strains, Phase II (KMG-II): from individual species to whole genera.</title>
        <authorList>
            <person name="Goeker M."/>
        </authorList>
    </citation>
    <scope>NUCLEOTIDE SEQUENCE [LARGE SCALE GENOMIC DNA]</scope>
    <source>
        <strain evidence="2 3">DSM 23382</strain>
    </source>
</reference>
<dbReference type="EMBL" id="QAYG01000001">
    <property type="protein sequence ID" value="PTW62206.1"/>
    <property type="molecule type" value="Genomic_DNA"/>
</dbReference>
<keyword evidence="3" id="KW-1185">Reference proteome</keyword>
<organism evidence="2 3">
    <name type="scientific">Breoghania corrubedonensis</name>
    <dbReference type="NCBI Taxonomy" id="665038"/>
    <lineage>
        <taxon>Bacteria</taxon>
        <taxon>Pseudomonadati</taxon>
        <taxon>Pseudomonadota</taxon>
        <taxon>Alphaproteobacteria</taxon>
        <taxon>Hyphomicrobiales</taxon>
        <taxon>Stappiaceae</taxon>
        <taxon>Breoghania</taxon>
    </lineage>
</organism>
<gene>
    <name evidence="2" type="ORF">C8N35_101243</name>
</gene>
<comment type="caution">
    <text evidence="2">The sequence shown here is derived from an EMBL/GenBank/DDBJ whole genome shotgun (WGS) entry which is preliminary data.</text>
</comment>
<dbReference type="InterPro" id="IPR042047">
    <property type="entry name" value="SleB_dom1"/>
</dbReference>
<name>A0A2T5VEQ4_9HYPH</name>
<accession>A0A2T5VEQ4</accession>
<evidence type="ECO:0000313" key="2">
    <source>
        <dbReference type="EMBL" id="PTW62206.1"/>
    </source>
</evidence>
<keyword evidence="2" id="KW-0378">Hydrolase</keyword>
<dbReference type="Proteomes" id="UP000244081">
    <property type="component" value="Unassembled WGS sequence"/>
</dbReference>
<evidence type="ECO:0000313" key="3">
    <source>
        <dbReference type="Proteomes" id="UP000244081"/>
    </source>
</evidence>